<dbReference type="AlphaFoldDB" id="A0A1I3S0N2"/>
<dbReference type="Pfam" id="PF02875">
    <property type="entry name" value="Mur_ligase_C"/>
    <property type="match status" value="1"/>
</dbReference>
<dbReference type="SUPFAM" id="SSF53623">
    <property type="entry name" value="MurD-like peptide ligases, catalytic domain"/>
    <property type="match status" value="1"/>
</dbReference>
<dbReference type="InterPro" id="IPR004101">
    <property type="entry name" value="Mur_ligase_C"/>
</dbReference>
<dbReference type="PANTHER" id="PTHR43024:SF1">
    <property type="entry name" value="UDP-N-ACETYLMURAMOYL-TRIPEPTIDE--D-ALANYL-D-ALANINE LIGASE"/>
    <property type="match status" value="1"/>
</dbReference>
<gene>
    <name evidence="9" type="ORF">SAMN05421852_11173</name>
</gene>
<dbReference type="SUPFAM" id="SSF53244">
    <property type="entry name" value="MurD-like peptide ligases, peptide-binding domain"/>
    <property type="match status" value="1"/>
</dbReference>
<evidence type="ECO:0000256" key="1">
    <source>
        <dbReference type="ARBA" id="ARBA00022598"/>
    </source>
</evidence>
<dbReference type="OrthoDB" id="9801978at2"/>
<protein>
    <recommendedName>
        <fullName evidence="6">UDP-N-acetylmuramoyl-tripeptide--D-alanyl-D-alanine ligase</fullName>
        <ecNumber evidence="6">6.3.2.10</ecNumber>
    </recommendedName>
</protein>
<dbReference type="InterPro" id="IPR036565">
    <property type="entry name" value="Mur-like_cat_sf"/>
</dbReference>
<keyword evidence="6" id="KW-0133">Cell shape</keyword>
<dbReference type="GO" id="GO:0071555">
    <property type="term" value="P:cell wall organization"/>
    <property type="evidence" value="ECO:0007669"/>
    <property type="project" value="UniProtKB-KW"/>
</dbReference>
<dbReference type="EC" id="6.3.2.10" evidence="6"/>
<dbReference type="Proteomes" id="UP000199545">
    <property type="component" value="Unassembled WGS sequence"/>
</dbReference>
<accession>A0A1I3S0N2</accession>
<proteinExistence type="predicted"/>
<keyword evidence="2 6" id="KW-0132">Cell division</keyword>
<dbReference type="GO" id="GO:0009252">
    <property type="term" value="P:peptidoglycan biosynthetic process"/>
    <property type="evidence" value="ECO:0007669"/>
    <property type="project" value="UniProtKB-UniPathway"/>
</dbReference>
<feature type="domain" description="Mur ligase C-terminal" evidence="7">
    <location>
        <begin position="320"/>
        <end position="446"/>
    </location>
</feature>
<dbReference type="Gene3D" id="3.90.190.20">
    <property type="entry name" value="Mur ligase, C-terminal domain"/>
    <property type="match status" value="1"/>
</dbReference>
<evidence type="ECO:0000313" key="9">
    <source>
        <dbReference type="EMBL" id="SFJ51119.1"/>
    </source>
</evidence>
<dbReference type="NCBIfam" id="TIGR01143">
    <property type="entry name" value="murF"/>
    <property type="match status" value="1"/>
</dbReference>
<dbReference type="GO" id="GO:0008766">
    <property type="term" value="F:UDP-N-acetylmuramoylalanyl-D-glutamyl-2,6-diaminopimelate-D-alanyl-D-alanine ligase activity"/>
    <property type="evidence" value="ECO:0007669"/>
    <property type="project" value="RHEA"/>
</dbReference>
<comment type="function">
    <text evidence="6">Involved in cell wall formation. Catalyzes the final step in the synthesis of UDP-N-acetylmuramoyl-pentapeptide, the precursor of murein.</text>
</comment>
<keyword evidence="1 9" id="KW-0436">Ligase</keyword>
<evidence type="ECO:0000256" key="6">
    <source>
        <dbReference type="RuleBase" id="RU004136"/>
    </source>
</evidence>
<dbReference type="PANTHER" id="PTHR43024">
    <property type="entry name" value="UDP-N-ACETYLMURAMOYL-TRIPEPTIDE--D-ALANYL-D-ALANINE LIGASE"/>
    <property type="match status" value="1"/>
</dbReference>
<dbReference type="GO" id="GO:0051301">
    <property type="term" value="P:cell division"/>
    <property type="evidence" value="ECO:0007669"/>
    <property type="project" value="UniProtKB-KW"/>
</dbReference>
<comment type="subcellular location">
    <subcellularLocation>
        <location evidence="6">Cytoplasm</location>
    </subcellularLocation>
</comment>
<keyword evidence="3" id="KW-0547">Nucleotide-binding</keyword>
<evidence type="ECO:0000313" key="10">
    <source>
        <dbReference type="Proteomes" id="UP000199545"/>
    </source>
</evidence>
<sequence length="461" mass="51634">MKAITLGKLAQIIEGQILSGRRTLLVHSVNFAKPKRLKKEQVYFYSKKVNWSRQLKAIRQIKPLAVVLPLEASASSIPHGIGIIKVRDPFAAYWKLAHWNWRQHAVKVIGITGSAGKSTTTAMVSSILRSRWSMVKTEGNLNTFTFLPDYLIQLKPHHKLLLLEMGMKSLNNIKKQCLIVKPHIGVVTNVGEAHVGSLGNLDIVVKAKQEIIDGMRSGGILFLNADDQRSRKLNVQNFMGQVRTFGIQHRAHIQGTNVRFAKNGMKFEALIKGKRYPFFIPTFGIHNVYNALAAIGVARAMGMSIGEIQKGLAQFRTPKMRLQLLRSQSNRLIINDAWNANPTAMIAGLQVLRHLTRQRPAVAVLGDMLELGRLTYPSHKRVGKYASQLKLEQLITIGKNARIIAKTAIANGMDKNKVKICSSHGEVVRHLLRAPKNAIIYFKGSRKLHLEKIVKRLKNHA</sequence>
<evidence type="ECO:0000259" key="8">
    <source>
        <dbReference type="Pfam" id="PF08245"/>
    </source>
</evidence>
<feature type="domain" description="Mur ligase central" evidence="8">
    <location>
        <begin position="111"/>
        <end position="298"/>
    </location>
</feature>
<reference evidence="9 10" key="1">
    <citation type="submission" date="2016-10" db="EMBL/GenBank/DDBJ databases">
        <authorList>
            <person name="de Groot N.N."/>
        </authorList>
    </citation>
    <scope>NUCLEOTIDE SEQUENCE [LARGE SCALE GENOMIC DNA]</scope>
    <source>
        <strain evidence="9 10">DSM 44778</strain>
    </source>
</reference>
<evidence type="ECO:0000256" key="2">
    <source>
        <dbReference type="ARBA" id="ARBA00022618"/>
    </source>
</evidence>
<dbReference type="GO" id="GO:0005524">
    <property type="term" value="F:ATP binding"/>
    <property type="evidence" value="ECO:0007669"/>
    <property type="project" value="UniProtKB-KW"/>
</dbReference>
<comment type="catalytic activity">
    <reaction evidence="6">
        <text>D-alanyl-D-alanine + UDP-N-acetyl-alpha-D-muramoyl-L-alanyl-gamma-D-glutamyl-meso-2,6-diaminopimelate + ATP = UDP-N-acetyl-alpha-D-muramoyl-L-alanyl-gamma-D-glutamyl-meso-2,6-diaminopimeloyl-D-alanyl-D-alanine + ADP + phosphate + H(+)</text>
        <dbReference type="Rhea" id="RHEA:28374"/>
        <dbReference type="ChEBI" id="CHEBI:15378"/>
        <dbReference type="ChEBI" id="CHEBI:30616"/>
        <dbReference type="ChEBI" id="CHEBI:43474"/>
        <dbReference type="ChEBI" id="CHEBI:57822"/>
        <dbReference type="ChEBI" id="CHEBI:61386"/>
        <dbReference type="ChEBI" id="CHEBI:83905"/>
        <dbReference type="ChEBI" id="CHEBI:456216"/>
        <dbReference type="EC" id="6.3.2.10"/>
    </reaction>
</comment>
<keyword evidence="6" id="KW-0573">Peptidoglycan synthesis</keyword>
<keyword evidence="6" id="KW-0961">Cell wall biogenesis/degradation</keyword>
<organism evidence="9 10">
    <name type="scientific">Thermoflavimicrobium dichotomicum</name>
    <dbReference type="NCBI Taxonomy" id="46223"/>
    <lineage>
        <taxon>Bacteria</taxon>
        <taxon>Bacillati</taxon>
        <taxon>Bacillota</taxon>
        <taxon>Bacilli</taxon>
        <taxon>Bacillales</taxon>
        <taxon>Thermoactinomycetaceae</taxon>
        <taxon>Thermoflavimicrobium</taxon>
    </lineage>
</organism>
<name>A0A1I3S0N2_9BACL</name>
<dbReference type="InterPro" id="IPR013221">
    <property type="entry name" value="Mur_ligase_cen"/>
</dbReference>
<keyword evidence="10" id="KW-1185">Reference proteome</keyword>
<dbReference type="Gene3D" id="3.40.1190.10">
    <property type="entry name" value="Mur-like, catalytic domain"/>
    <property type="match status" value="1"/>
</dbReference>
<dbReference type="EMBL" id="FORR01000011">
    <property type="protein sequence ID" value="SFJ51119.1"/>
    <property type="molecule type" value="Genomic_DNA"/>
</dbReference>
<evidence type="ECO:0000256" key="5">
    <source>
        <dbReference type="ARBA" id="ARBA00023306"/>
    </source>
</evidence>
<comment type="pathway">
    <text evidence="6">Cell wall biogenesis; peptidoglycan biosynthesis.</text>
</comment>
<dbReference type="InterPro" id="IPR036615">
    <property type="entry name" value="Mur_ligase_C_dom_sf"/>
</dbReference>
<dbReference type="UniPathway" id="UPA00219"/>
<evidence type="ECO:0000259" key="7">
    <source>
        <dbReference type="Pfam" id="PF02875"/>
    </source>
</evidence>
<dbReference type="InterPro" id="IPR051046">
    <property type="entry name" value="MurCDEF_CellWall_CoF430Synth"/>
</dbReference>
<keyword evidence="4" id="KW-0067">ATP-binding</keyword>
<evidence type="ECO:0000256" key="3">
    <source>
        <dbReference type="ARBA" id="ARBA00022741"/>
    </source>
</evidence>
<dbReference type="RefSeq" id="WP_093230532.1">
    <property type="nucleotide sequence ID" value="NZ_FORR01000011.1"/>
</dbReference>
<evidence type="ECO:0000256" key="4">
    <source>
        <dbReference type="ARBA" id="ARBA00022840"/>
    </source>
</evidence>
<dbReference type="GO" id="GO:0047480">
    <property type="term" value="F:UDP-N-acetylmuramoyl-tripeptide-D-alanyl-D-alanine ligase activity"/>
    <property type="evidence" value="ECO:0007669"/>
    <property type="project" value="UniProtKB-EC"/>
</dbReference>
<dbReference type="Pfam" id="PF08245">
    <property type="entry name" value="Mur_ligase_M"/>
    <property type="match status" value="1"/>
</dbReference>
<keyword evidence="5 6" id="KW-0131">Cell cycle</keyword>
<dbReference type="GO" id="GO:0008360">
    <property type="term" value="P:regulation of cell shape"/>
    <property type="evidence" value="ECO:0007669"/>
    <property type="project" value="UniProtKB-KW"/>
</dbReference>
<dbReference type="GO" id="GO:0005737">
    <property type="term" value="C:cytoplasm"/>
    <property type="evidence" value="ECO:0007669"/>
    <property type="project" value="UniProtKB-SubCell"/>
</dbReference>
<dbReference type="STRING" id="46223.SAMN05421852_11173"/>
<dbReference type="InterPro" id="IPR005863">
    <property type="entry name" value="UDP-N-AcMur_synth"/>
</dbReference>